<comment type="caution">
    <text evidence="2">The sequence shown here is derived from an EMBL/GenBank/DDBJ whole genome shotgun (WGS) entry which is preliminary data.</text>
</comment>
<dbReference type="GO" id="GO:0004519">
    <property type="term" value="F:endonuclease activity"/>
    <property type="evidence" value="ECO:0007669"/>
    <property type="project" value="UniProtKB-KW"/>
</dbReference>
<gene>
    <name evidence="2" type="ORF">A33Q_0645</name>
</gene>
<keyword evidence="2" id="KW-0540">Nuclease</keyword>
<keyword evidence="2" id="KW-0255">Endonuclease</keyword>
<dbReference type="SUPFAM" id="SSF56219">
    <property type="entry name" value="DNase I-like"/>
    <property type="match status" value="1"/>
</dbReference>
<keyword evidence="3" id="KW-1185">Reference proteome</keyword>
<dbReference type="eggNOG" id="COG3021">
    <property type="taxonomic scope" value="Bacteria"/>
</dbReference>
<evidence type="ECO:0000259" key="1">
    <source>
        <dbReference type="Pfam" id="PF03372"/>
    </source>
</evidence>
<dbReference type="Pfam" id="PF03372">
    <property type="entry name" value="Exo_endo_phos"/>
    <property type="match status" value="1"/>
</dbReference>
<keyword evidence="2" id="KW-0378">Hydrolase</keyword>
<sequence>MVINVFQYNRAYHKATELLESESPDLFVLVETDFKWAEAMVKFKPKYPFFVEVPKDNTYGMVLYSKIPIKEKFVRYLIEDEVPSIEVLLDDQKLGQVSIFALHPTPPVPSENPRSTERDAEILVVGKKVKDLKRPVLVLGDLNDVGWSYTSELFLKVSGLLDPRRGRGMFSTFHAKYFFMRWPLDHIFVSRHFTLKKLKTHRYIGSDHFPISGHFQLNPFNDNEGLKATIDEKMEAKEKIKKA</sequence>
<evidence type="ECO:0000313" key="2">
    <source>
        <dbReference type="EMBL" id="EOZ99267.1"/>
    </source>
</evidence>
<dbReference type="GO" id="GO:0004527">
    <property type="term" value="F:exonuclease activity"/>
    <property type="evidence" value="ECO:0007669"/>
    <property type="project" value="UniProtKB-KW"/>
</dbReference>
<feature type="domain" description="Endonuclease/exonuclease/phosphatase" evidence="1">
    <location>
        <begin position="12"/>
        <end position="208"/>
    </location>
</feature>
<dbReference type="InterPro" id="IPR005135">
    <property type="entry name" value="Endo/exonuclease/phosphatase"/>
</dbReference>
<protein>
    <submittedName>
        <fullName evidence="2">Endonuclease/exonuclease/phosphatase</fullName>
    </submittedName>
</protein>
<evidence type="ECO:0000313" key="3">
    <source>
        <dbReference type="Proteomes" id="UP000006073"/>
    </source>
</evidence>
<dbReference type="EMBL" id="ALWO02000014">
    <property type="protein sequence ID" value="EOZ99267.1"/>
    <property type="molecule type" value="Genomic_DNA"/>
</dbReference>
<dbReference type="InterPro" id="IPR036691">
    <property type="entry name" value="Endo/exonu/phosph_ase_sf"/>
</dbReference>
<reference evidence="2 3" key="1">
    <citation type="journal article" date="2013" name="Genome Announc.">
        <title>Draft Genome Sequence of Indibacter alkaliphilus Strain LW1T, Isolated from Lonar Lake, a Haloalkaline Lake in the Buldana District of Maharashtra, India.</title>
        <authorList>
            <person name="Singh A."/>
            <person name="Kumar Jangir P."/>
            <person name="Sharma R."/>
            <person name="Singh A."/>
            <person name="Kumar Pinnaka A."/>
            <person name="Shivaji S."/>
        </authorList>
    </citation>
    <scope>NUCLEOTIDE SEQUENCE [LARGE SCALE GENOMIC DNA]</scope>
    <source>
        <strain evidence="3">CCUG 57479 / KCTC 22604 / LW1</strain>
    </source>
</reference>
<dbReference type="Proteomes" id="UP000006073">
    <property type="component" value="Unassembled WGS sequence"/>
</dbReference>
<name>S2DJY3_INDAL</name>
<dbReference type="Gene3D" id="3.60.10.10">
    <property type="entry name" value="Endonuclease/exonuclease/phosphatase"/>
    <property type="match status" value="1"/>
</dbReference>
<organism evidence="2 3">
    <name type="scientific">Indibacter alkaliphilus (strain CCUG 57479 / KCTC 22604 / LW1)</name>
    <dbReference type="NCBI Taxonomy" id="1189612"/>
    <lineage>
        <taxon>Bacteria</taxon>
        <taxon>Pseudomonadati</taxon>
        <taxon>Bacteroidota</taxon>
        <taxon>Cytophagia</taxon>
        <taxon>Cytophagales</taxon>
        <taxon>Cyclobacteriaceae</taxon>
    </lineage>
</organism>
<accession>S2DJY3</accession>
<proteinExistence type="predicted"/>
<dbReference type="AlphaFoldDB" id="S2DJY3"/>